<protein>
    <recommendedName>
        <fullName evidence="1">RNA polymerase sigma factor 70 region 4 type 2 domain-containing protein</fullName>
    </recommendedName>
</protein>
<proteinExistence type="predicted"/>
<feature type="domain" description="RNA polymerase sigma factor 70 region 4 type 2" evidence="1">
    <location>
        <begin position="110"/>
        <end position="159"/>
    </location>
</feature>
<sequence>MATYAGGVALNGEADSPSEATLQRGAPAIRAHACTLARVAMAWLGSETEVSRVLEQVARELGAATWSASDDDLVVAMRFLRAACATKLSSAPMLSHAPARRADGGPALARAALEALRPTERDAVVLRLVGGLRTDQIASVCSIDEGAARDRLTRGLARLLEKEEGR</sequence>
<dbReference type="Pfam" id="PF08281">
    <property type="entry name" value="Sigma70_r4_2"/>
    <property type="match status" value="1"/>
</dbReference>
<dbReference type="AlphaFoldDB" id="A0A0K1Q8C3"/>
<dbReference type="RefSeq" id="WP_146652917.1">
    <property type="nucleotide sequence ID" value="NZ_CP012333.1"/>
</dbReference>
<dbReference type="GO" id="GO:0006352">
    <property type="term" value="P:DNA-templated transcription initiation"/>
    <property type="evidence" value="ECO:0007669"/>
    <property type="project" value="InterPro"/>
</dbReference>
<dbReference type="GO" id="GO:0003677">
    <property type="term" value="F:DNA binding"/>
    <property type="evidence" value="ECO:0007669"/>
    <property type="project" value="InterPro"/>
</dbReference>
<evidence type="ECO:0000259" key="1">
    <source>
        <dbReference type="Pfam" id="PF08281"/>
    </source>
</evidence>
<gene>
    <name evidence="2" type="ORF">AKJ09_08570</name>
</gene>
<dbReference type="SUPFAM" id="SSF88659">
    <property type="entry name" value="Sigma3 and sigma4 domains of RNA polymerase sigma factors"/>
    <property type="match status" value="1"/>
</dbReference>
<reference evidence="2 3" key="1">
    <citation type="submission" date="2015-08" db="EMBL/GenBank/DDBJ databases">
        <authorList>
            <person name="Babu N.S."/>
            <person name="Beckwith C.J."/>
            <person name="Beseler K.G."/>
            <person name="Brison A."/>
            <person name="Carone J.V."/>
            <person name="Caskin T.P."/>
            <person name="Diamond M."/>
            <person name="Durham M.E."/>
            <person name="Foxe J.M."/>
            <person name="Go M."/>
            <person name="Henderson B.A."/>
            <person name="Jones I.B."/>
            <person name="McGettigan J.A."/>
            <person name="Micheletti S.J."/>
            <person name="Nasrallah M.E."/>
            <person name="Ortiz D."/>
            <person name="Piller C.R."/>
            <person name="Privatt S.R."/>
            <person name="Schneider S.L."/>
            <person name="Sharp S."/>
            <person name="Smith T.C."/>
            <person name="Stanton J.D."/>
            <person name="Ullery H.E."/>
            <person name="Wilson R.J."/>
            <person name="Serrano M.G."/>
            <person name="Buck G."/>
            <person name="Lee V."/>
            <person name="Wang Y."/>
            <person name="Carvalho R."/>
            <person name="Voegtly L."/>
            <person name="Shi R."/>
            <person name="Duckworth R."/>
            <person name="Johnson A."/>
            <person name="Loviza R."/>
            <person name="Walstead R."/>
            <person name="Shah Z."/>
            <person name="Kiflezghi M."/>
            <person name="Wade K."/>
            <person name="Ball S.L."/>
            <person name="Bradley K.W."/>
            <person name="Asai D.J."/>
            <person name="Bowman C.A."/>
            <person name="Russell D.A."/>
            <person name="Pope W.H."/>
            <person name="Jacobs-Sera D."/>
            <person name="Hendrix R.W."/>
            <person name="Hatfull G.F."/>
        </authorList>
    </citation>
    <scope>NUCLEOTIDE SEQUENCE [LARGE SCALE GENOMIC DNA]</scope>
    <source>
        <strain evidence="2 3">DSM 27648</strain>
    </source>
</reference>
<dbReference type="EMBL" id="CP012333">
    <property type="protein sequence ID" value="AKV01907.1"/>
    <property type="molecule type" value="Genomic_DNA"/>
</dbReference>
<dbReference type="InterPro" id="IPR036388">
    <property type="entry name" value="WH-like_DNA-bd_sf"/>
</dbReference>
<dbReference type="InterPro" id="IPR013324">
    <property type="entry name" value="RNA_pol_sigma_r3/r4-like"/>
</dbReference>
<name>A0A0K1Q8C3_9BACT</name>
<dbReference type="OrthoDB" id="9797134at2"/>
<dbReference type="STRING" id="1391654.AKJ09_08570"/>
<dbReference type="KEGG" id="llu:AKJ09_08570"/>
<organism evidence="2 3">
    <name type="scientific">Labilithrix luteola</name>
    <dbReference type="NCBI Taxonomy" id="1391654"/>
    <lineage>
        <taxon>Bacteria</taxon>
        <taxon>Pseudomonadati</taxon>
        <taxon>Myxococcota</taxon>
        <taxon>Polyangia</taxon>
        <taxon>Polyangiales</taxon>
        <taxon>Labilitrichaceae</taxon>
        <taxon>Labilithrix</taxon>
    </lineage>
</organism>
<accession>A0A0K1Q8C3</accession>
<dbReference type="Proteomes" id="UP000064967">
    <property type="component" value="Chromosome"/>
</dbReference>
<evidence type="ECO:0000313" key="2">
    <source>
        <dbReference type="EMBL" id="AKV01907.1"/>
    </source>
</evidence>
<evidence type="ECO:0000313" key="3">
    <source>
        <dbReference type="Proteomes" id="UP000064967"/>
    </source>
</evidence>
<keyword evidence="3" id="KW-1185">Reference proteome</keyword>
<dbReference type="GO" id="GO:0016987">
    <property type="term" value="F:sigma factor activity"/>
    <property type="evidence" value="ECO:0007669"/>
    <property type="project" value="InterPro"/>
</dbReference>
<dbReference type="Gene3D" id="1.10.10.10">
    <property type="entry name" value="Winged helix-like DNA-binding domain superfamily/Winged helix DNA-binding domain"/>
    <property type="match status" value="1"/>
</dbReference>
<dbReference type="InterPro" id="IPR013249">
    <property type="entry name" value="RNA_pol_sigma70_r4_t2"/>
</dbReference>